<name>A0A6G0WWV7_9STRA</name>
<organism evidence="1 2">
    <name type="scientific">Aphanomyces euteiches</name>
    <dbReference type="NCBI Taxonomy" id="100861"/>
    <lineage>
        <taxon>Eukaryota</taxon>
        <taxon>Sar</taxon>
        <taxon>Stramenopiles</taxon>
        <taxon>Oomycota</taxon>
        <taxon>Saprolegniomycetes</taxon>
        <taxon>Saprolegniales</taxon>
        <taxon>Verrucalvaceae</taxon>
        <taxon>Aphanomyces</taxon>
    </lineage>
</organism>
<comment type="caution">
    <text evidence="1">The sequence shown here is derived from an EMBL/GenBank/DDBJ whole genome shotgun (WGS) entry which is preliminary data.</text>
</comment>
<reference evidence="1 2" key="1">
    <citation type="submission" date="2019-07" db="EMBL/GenBank/DDBJ databases">
        <title>Genomics analysis of Aphanomyces spp. identifies a new class of oomycete effector associated with host adaptation.</title>
        <authorList>
            <person name="Gaulin E."/>
        </authorList>
    </citation>
    <scope>NUCLEOTIDE SEQUENCE [LARGE SCALE GENOMIC DNA]</scope>
    <source>
        <strain evidence="1 2">ATCC 201684</strain>
    </source>
</reference>
<accession>A0A6G0WWV7</accession>
<dbReference type="VEuPathDB" id="FungiDB:AeMF1_016385"/>
<dbReference type="SUPFAM" id="SSF55729">
    <property type="entry name" value="Acyl-CoA N-acyltransferases (Nat)"/>
    <property type="match status" value="1"/>
</dbReference>
<proteinExistence type="predicted"/>
<protein>
    <recommendedName>
        <fullName evidence="3">N-acetyltransferase domain-containing protein</fullName>
    </recommendedName>
</protein>
<dbReference type="AlphaFoldDB" id="A0A6G0WWV7"/>
<dbReference type="Proteomes" id="UP000481153">
    <property type="component" value="Unassembled WGS sequence"/>
</dbReference>
<sequence length="309" mass="34580">MPVAIHETLRNFLSLAKGERVPPHFIGSLAACLFPNTSVVETPVLYVIREDSIDVFNREASLKVDNVLGLVYGLVAQNRLEKLRFWFPPSLSGDQVRQVLLRLLPHTTKGLEPDSVLFSALDSAYYMMVQELARKVEWKNDEGYRLYVLDAAVTITDVGIGSTWEIDGETFEMDAVHIADAPILLSQTEIPYDQDYMVTLINHPVVSKLIRVVRLVSTKQPVAWSLVHCDFSIGLLSTLPEYRRKGLVQRALSSTIVAYRDVAASHDGLLGIEPHCFVSVENVPSQKLMASVGFEYIPDKTFHWLAAVV</sequence>
<evidence type="ECO:0008006" key="3">
    <source>
        <dbReference type="Google" id="ProtNLM"/>
    </source>
</evidence>
<gene>
    <name evidence="1" type="ORF">Ae201684_010675</name>
</gene>
<dbReference type="Gene3D" id="3.40.630.30">
    <property type="match status" value="1"/>
</dbReference>
<evidence type="ECO:0000313" key="2">
    <source>
        <dbReference type="Proteomes" id="UP000481153"/>
    </source>
</evidence>
<dbReference type="InterPro" id="IPR016181">
    <property type="entry name" value="Acyl_CoA_acyltransferase"/>
</dbReference>
<evidence type="ECO:0000313" key="1">
    <source>
        <dbReference type="EMBL" id="KAF0732022.1"/>
    </source>
</evidence>
<keyword evidence="2" id="KW-1185">Reference proteome</keyword>
<dbReference type="EMBL" id="VJMJ01000137">
    <property type="protein sequence ID" value="KAF0732022.1"/>
    <property type="molecule type" value="Genomic_DNA"/>
</dbReference>